<protein>
    <submittedName>
        <fullName evidence="1">Uncharacterized protein</fullName>
    </submittedName>
</protein>
<dbReference type="EMBL" id="FN649751">
    <property type="protein sequence ID" value="CBJ27902.1"/>
    <property type="molecule type" value="Genomic_DNA"/>
</dbReference>
<evidence type="ECO:0000313" key="2">
    <source>
        <dbReference type="Proteomes" id="UP000002630"/>
    </source>
</evidence>
<dbReference type="AlphaFoldDB" id="D7G839"/>
<dbReference type="Proteomes" id="UP000002630">
    <property type="component" value="Linkage Group LG26"/>
</dbReference>
<sequence length="77" mass="8461">MGWLTFSHKLCCALNPPEKRDREEHIIPLRDKLFLGECRLHVGMAGLGCLLLSSTASCSAIETKTYDVNAAVGARLM</sequence>
<evidence type="ECO:0000313" key="1">
    <source>
        <dbReference type="EMBL" id="CBJ27902.1"/>
    </source>
</evidence>
<name>D7G839_ECTSI</name>
<gene>
    <name evidence="1" type="ORF">Esi_0087_0004</name>
</gene>
<organism evidence="1 2">
    <name type="scientific">Ectocarpus siliculosus</name>
    <name type="common">Brown alga</name>
    <name type="synonym">Conferva siliculosa</name>
    <dbReference type="NCBI Taxonomy" id="2880"/>
    <lineage>
        <taxon>Eukaryota</taxon>
        <taxon>Sar</taxon>
        <taxon>Stramenopiles</taxon>
        <taxon>Ochrophyta</taxon>
        <taxon>PX clade</taxon>
        <taxon>Phaeophyceae</taxon>
        <taxon>Ectocarpales</taxon>
        <taxon>Ectocarpaceae</taxon>
        <taxon>Ectocarpus</taxon>
    </lineage>
</organism>
<dbReference type="EMBL" id="FN649107">
    <property type="protein sequence ID" value="CBJ27902.1"/>
    <property type="molecule type" value="Genomic_DNA"/>
</dbReference>
<keyword evidence="2" id="KW-1185">Reference proteome</keyword>
<reference evidence="1 2" key="1">
    <citation type="journal article" date="2010" name="Nature">
        <title>The Ectocarpus genome and the independent evolution of multicellularity in brown algae.</title>
        <authorList>
            <person name="Cock J.M."/>
            <person name="Sterck L."/>
            <person name="Rouze P."/>
            <person name="Scornet D."/>
            <person name="Allen A.E."/>
            <person name="Amoutzias G."/>
            <person name="Anthouard V."/>
            <person name="Artiguenave F."/>
            <person name="Aury J.M."/>
            <person name="Badger J.H."/>
            <person name="Beszteri B."/>
            <person name="Billiau K."/>
            <person name="Bonnet E."/>
            <person name="Bothwell J.H."/>
            <person name="Bowler C."/>
            <person name="Boyen C."/>
            <person name="Brownlee C."/>
            <person name="Carrano C.J."/>
            <person name="Charrier B."/>
            <person name="Cho G.Y."/>
            <person name="Coelho S.M."/>
            <person name="Collen J."/>
            <person name="Corre E."/>
            <person name="Da Silva C."/>
            <person name="Delage L."/>
            <person name="Delaroque N."/>
            <person name="Dittami S.M."/>
            <person name="Doulbeau S."/>
            <person name="Elias M."/>
            <person name="Farnham G."/>
            <person name="Gachon C.M."/>
            <person name="Gschloessl B."/>
            <person name="Heesch S."/>
            <person name="Jabbari K."/>
            <person name="Jubin C."/>
            <person name="Kawai H."/>
            <person name="Kimura K."/>
            <person name="Kloareg B."/>
            <person name="Kupper F.C."/>
            <person name="Lang D."/>
            <person name="Le Bail A."/>
            <person name="Leblanc C."/>
            <person name="Lerouge P."/>
            <person name="Lohr M."/>
            <person name="Lopez P.J."/>
            <person name="Martens C."/>
            <person name="Maumus F."/>
            <person name="Michel G."/>
            <person name="Miranda-Saavedra D."/>
            <person name="Morales J."/>
            <person name="Moreau H."/>
            <person name="Motomura T."/>
            <person name="Nagasato C."/>
            <person name="Napoli C.A."/>
            <person name="Nelson D.R."/>
            <person name="Nyvall-Collen P."/>
            <person name="Peters A.F."/>
            <person name="Pommier C."/>
            <person name="Potin P."/>
            <person name="Poulain J."/>
            <person name="Quesneville H."/>
            <person name="Read B."/>
            <person name="Rensing S.A."/>
            <person name="Ritter A."/>
            <person name="Rousvoal S."/>
            <person name="Samanta M."/>
            <person name="Samson G."/>
            <person name="Schroeder D.C."/>
            <person name="Segurens B."/>
            <person name="Strittmatter M."/>
            <person name="Tonon T."/>
            <person name="Tregear J.W."/>
            <person name="Valentin K."/>
            <person name="von Dassow P."/>
            <person name="Yamagishi T."/>
            <person name="Van de Peer Y."/>
            <person name="Wincker P."/>
        </authorList>
    </citation>
    <scope>NUCLEOTIDE SEQUENCE [LARGE SCALE GENOMIC DNA]</scope>
    <source>
        <strain evidence="2">Ec32 / CCAP1310/4</strain>
    </source>
</reference>
<proteinExistence type="predicted"/>
<accession>D7G839</accession>
<dbReference type="InParanoid" id="D7G839"/>